<dbReference type="EMBL" id="SRLB01000017">
    <property type="protein sequence ID" value="TGD96737.1"/>
    <property type="molecule type" value="Genomic_DNA"/>
</dbReference>
<evidence type="ECO:0000313" key="1">
    <source>
        <dbReference type="EMBL" id="TGD96737.1"/>
    </source>
</evidence>
<keyword evidence="2" id="KW-1185">Reference proteome</keyword>
<name>A0A4Z0NMD1_9HYPH</name>
<gene>
    <name evidence="1" type="ORF">EU555_22000</name>
</gene>
<dbReference type="AlphaFoldDB" id="A0A4Z0NMD1"/>
<proteinExistence type="predicted"/>
<dbReference type="OrthoDB" id="8002763at2"/>
<organism evidence="1 2">
    <name type="scientific">Methylobacterium nonmethylotrophicum</name>
    <dbReference type="NCBI Taxonomy" id="1141884"/>
    <lineage>
        <taxon>Bacteria</taxon>
        <taxon>Pseudomonadati</taxon>
        <taxon>Pseudomonadota</taxon>
        <taxon>Alphaproteobacteria</taxon>
        <taxon>Hyphomicrobiales</taxon>
        <taxon>Methylobacteriaceae</taxon>
        <taxon>Methylobacterium</taxon>
    </lineage>
</organism>
<sequence>MATAIHSPLSQSALSQAARAEIQALRLAAGILDLQHTASPDIRDLPSVQAMIRAAAAVFDEFGFGEDGESDRAISA</sequence>
<reference evidence="1 2" key="1">
    <citation type="submission" date="2019-04" db="EMBL/GenBank/DDBJ databases">
        <authorList>
            <person name="Feng G."/>
            <person name="Zhu H."/>
        </authorList>
    </citation>
    <scope>NUCLEOTIDE SEQUENCE [LARGE SCALE GENOMIC DNA]</scope>
    <source>
        <strain evidence="1 2">6HR-1</strain>
    </source>
</reference>
<dbReference type="Proteomes" id="UP000297535">
    <property type="component" value="Unassembled WGS sequence"/>
</dbReference>
<protein>
    <submittedName>
        <fullName evidence="1">Uncharacterized protein</fullName>
    </submittedName>
</protein>
<evidence type="ECO:0000313" key="2">
    <source>
        <dbReference type="Proteomes" id="UP000297535"/>
    </source>
</evidence>
<comment type="caution">
    <text evidence="1">The sequence shown here is derived from an EMBL/GenBank/DDBJ whole genome shotgun (WGS) entry which is preliminary data.</text>
</comment>
<dbReference type="RefSeq" id="WP_135417378.1">
    <property type="nucleotide sequence ID" value="NZ_SRLB01000017.1"/>
</dbReference>
<accession>A0A4Z0NMD1</accession>